<dbReference type="Pfam" id="PF13193">
    <property type="entry name" value="AMP-binding_C"/>
    <property type="match status" value="1"/>
</dbReference>
<feature type="domain" description="AMP-binding enzyme C-terminal" evidence="3">
    <location>
        <begin position="434"/>
        <end position="509"/>
    </location>
</feature>
<dbReference type="Gene3D" id="3.30.300.30">
    <property type="match status" value="1"/>
</dbReference>
<dbReference type="PROSITE" id="PS00455">
    <property type="entry name" value="AMP_BINDING"/>
    <property type="match status" value="1"/>
</dbReference>
<dbReference type="SUPFAM" id="SSF56801">
    <property type="entry name" value="Acetyl-CoA synthetase-like"/>
    <property type="match status" value="1"/>
</dbReference>
<evidence type="ECO:0000259" key="3">
    <source>
        <dbReference type="Pfam" id="PF13193"/>
    </source>
</evidence>
<accession>A0A3B0RU78</accession>
<dbReference type="GO" id="GO:0003987">
    <property type="term" value="F:acetate-CoA ligase activity"/>
    <property type="evidence" value="ECO:0007669"/>
    <property type="project" value="UniProtKB-EC"/>
</dbReference>
<evidence type="ECO:0000256" key="1">
    <source>
        <dbReference type="ARBA" id="ARBA00022598"/>
    </source>
</evidence>
<dbReference type="Pfam" id="PF00501">
    <property type="entry name" value="AMP-binding"/>
    <property type="match status" value="1"/>
</dbReference>
<reference evidence="4" key="1">
    <citation type="submission" date="2018-06" db="EMBL/GenBank/DDBJ databases">
        <authorList>
            <person name="Zhirakovskaya E."/>
        </authorList>
    </citation>
    <scope>NUCLEOTIDE SEQUENCE</scope>
</reference>
<protein>
    <submittedName>
        <fullName evidence="4">Acetyl-CoA synthetase</fullName>
        <ecNumber evidence="4">6.2.1.1</ecNumber>
    </submittedName>
</protein>
<dbReference type="EMBL" id="UOEC01000143">
    <property type="protein sequence ID" value="VAV97334.1"/>
    <property type="molecule type" value="Genomic_DNA"/>
</dbReference>
<dbReference type="PANTHER" id="PTHR43352:SF1">
    <property type="entry name" value="ANTHRANILATE--COA LIGASE"/>
    <property type="match status" value="1"/>
</dbReference>
<dbReference type="PANTHER" id="PTHR43352">
    <property type="entry name" value="ACETYL-COA SYNTHETASE"/>
    <property type="match status" value="1"/>
</dbReference>
<keyword evidence="1 4" id="KW-0436">Ligase</keyword>
<dbReference type="EC" id="6.2.1.1" evidence="4"/>
<dbReference type="GO" id="GO:0044550">
    <property type="term" value="P:secondary metabolite biosynthetic process"/>
    <property type="evidence" value="ECO:0007669"/>
    <property type="project" value="TreeGrafter"/>
</dbReference>
<evidence type="ECO:0000259" key="2">
    <source>
        <dbReference type="Pfam" id="PF00501"/>
    </source>
</evidence>
<dbReference type="InterPro" id="IPR020845">
    <property type="entry name" value="AMP-binding_CS"/>
</dbReference>
<dbReference type="InterPro" id="IPR045851">
    <property type="entry name" value="AMP-bd_C_sf"/>
</dbReference>
<feature type="domain" description="AMP-dependent synthetase/ligase" evidence="2">
    <location>
        <begin position="29"/>
        <end position="384"/>
    </location>
</feature>
<dbReference type="AlphaFoldDB" id="A0A3B0RU78"/>
<name>A0A3B0RU78_9ZZZZ</name>
<dbReference type="InterPro" id="IPR025110">
    <property type="entry name" value="AMP-bd_C"/>
</dbReference>
<sequence length="528" mass="57910">MKISMSTERAGFCGPLPPSKFNLAQYCLQNSAATTPDKVALIICDNQQAPSSAQHWTYQQIEDAVLHLAGGFLSTGLNRGERLFIRMGNSFDFALVFFAANAAGLVPVPASSQLTVSEVEKLLADCGASAIASDGTLDLPELPTNVALLDRDTIESLKQSTPANYCQTHKDDPAFLVYTSGTTSVPKGVLHAQRAVWGRKPMYRDWYDIGEHDRLLHTGAFNWTYTLGTGLFDPWANGATSIVYTGEKNIDIWPAIIKTHQPTIMAAVPSLYRQILKYCQLDHQNVASLRHCLTAGEPLPENIRENWLDRTGLELYEALGMSEVSTYISSSPARAIKRGSPGQPQSDRCIAILPKTAGIDPVKTGQPGVIAVHRSDPGLMLGYWNRPDEEATSFRGDWFLTGDLARMDSEGFIWFEGRNDDLINAMGYRVSPIEVEAVLSQHKHVDQVGVCAINLRQNVDIITGFLVPVAGTDIDIEDVARFASSRLAAYKVPKKLLVVDSLPCNASGKLLRKELPHLARTLRETENG</sequence>
<dbReference type="InterPro" id="IPR042099">
    <property type="entry name" value="ANL_N_sf"/>
</dbReference>
<proteinExistence type="predicted"/>
<evidence type="ECO:0000313" key="4">
    <source>
        <dbReference type="EMBL" id="VAV97334.1"/>
    </source>
</evidence>
<organism evidence="4">
    <name type="scientific">hydrothermal vent metagenome</name>
    <dbReference type="NCBI Taxonomy" id="652676"/>
    <lineage>
        <taxon>unclassified sequences</taxon>
        <taxon>metagenomes</taxon>
        <taxon>ecological metagenomes</taxon>
    </lineage>
</organism>
<dbReference type="Gene3D" id="3.40.50.12780">
    <property type="entry name" value="N-terminal domain of ligase-like"/>
    <property type="match status" value="1"/>
</dbReference>
<dbReference type="InterPro" id="IPR000873">
    <property type="entry name" value="AMP-dep_synth/lig_dom"/>
</dbReference>
<gene>
    <name evidence="4" type="ORF">MNBD_ALPHA08-1113</name>
</gene>